<reference evidence="3" key="1">
    <citation type="journal article" date="2019" name="Int. J. Syst. Evol. Microbiol.">
        <title>The Global Catalogue of Microorganisms (GCM) 10K type strain sequencing project: providing services to taxonomists for standard genome sequencing and annotation.</title>
        <authorList>
            <consortium name="The Broad Institute Genomics Platform"/>
            <consortium name="The Broad Institute Genome Sequencing Center for Infectious Disease"/>
            <person name="Wu L."/>
            <person name="Ma J."/>
        </authorList>
    </citation>
    <scope>NUCLEOTIDE SEQUENCE [LARGE SCALE GENOMIC DNA]</scope>
    <source>
        <strain evidence="3">CGMCC 4.7289</strain>
    </source>
</reference>
<dbReference type="Gene3D" id="1.10.260.40">
    <property type="entry name" value="lambda repressor-like DNA-binding domains"/>
    <property type="match status" value="1"/>
</dbReference>
<evidence type="ECO:0000313" key="3">
    <source>
        <dbReference type="Proteomes" id="UP001595816"/>
    </source>
</evidence>
<protein>
    <submittedName>
        <fullName evidence="2">Helix-turn-helix domain-containing protein</fullName>
    </submittedName>
</protein>
<accession>A0ABV8LPS3</accession>
<dbReference type="SMART" id="SM00530">
    <property type="entry name" value="HTH_XRE"/>
    <property type="match status" value="1"/>
</dbReference>
<dbReference type="InterPro" id="IPR001387">
    <property type="entry name" value="Cro/C1-type_HTH"/>
</dbReference>
<dbReference type="Pfam" id="PF17765">
    <property type="entry name" value="MLTR_LBD"/>
    <property type="match status" value="1"/>
</dbReference>
<sequence length="262" mass="29351">MHTVGELLREWRHRRRLSQLDLAIAANVSSRHVSLVETGKSQPSADMIIRLAEHLDVPLRERNRLLLAAGFAPRYAERPLTGERLSAAWEAIGRVVRAHEPYPALVVDRGWNILLANRALDPFLAYAAPDLLQPPVNMLRLGFDDRGLAPYLVNLAEVRSVLRARLARQLARAPSPELLALFEEYLGSPFSEGEERTSTAEIAIPMIFRFGGREIRLFSTTTSFGTPLDITLDEVSIESYYPMDDDSAAYFTQPDTAGRTRA</sequence>
<organism evidence="2 3">
    <name type="scientific">Hamadaea flava</name>
    <dbReference type="NCBI Taxonomy" id="1742688"/>
    <lineage>
        <taxon>Bacteria</taxon>
        <taxon>Bacillati</taxon>
        <taxon>Actinomycetota</taxon>
        <taxon>Actinomycetes</taxon>
        <taxon>Micromonosporales</taxon>
        <taxon>Micromonosporaceae</taxon>
        <taxon>Hamadaea</taxon>
    </lineage>
</organism>
<evidence type="ECO:0000259" key="1">
    <source>
        <dbReference type="PROSITE" id="PS50943"/>
    </source>
</evidence>
<dbReference type="EMBL" id="JBHSAY010000009">
    <property type="protein sequence ID" value="MFC4132312.1"/>
    <property type="molecule type" value="Genomic_DNA"/>
</dbReference>
<dbReference type="Pfam" id="PF13560">
    <property type="entry name" value="HTH_31"/>
    <property type="match status" value="1"/>
</dbReference>
<dbReference type="PANTHER" id="PTHR35010">
    <property type="entry name" value="BLL4672 PROTEIN-RELATED"/>
    <property type="match status" value="1"/>
</dbReference>
<dbReference type="PROSITE" id="PS50943">
    <property type="entry name" value="HTH_CROC1"/>
    <property type="match status" value="1"/>
</dbReference>
<dbReference type="SUPFAM" id="SSF47413">
    <property type="entry name" value="lambda repressor-like DNA-binding domains"/>
    <property type="match status" value="1"/>
</dbReference>
<dbReference type="PANTHER" id="PTHR35010:SF4">
    <property type="entry name" value="BLL5781 PROTEIN"/>
    <property type="match status" value="1"/>
</dbReference>
<dbReference type="CDD" id="cd00093">
    <property type="entry name" value="HTH_XRE"/>
    <property type="match status" value="1"/>
</dbReference>
<proteinExistence type="predicted"/>
<gene>
    <name evidence="2" type="ORF">ACFOZ4_17030</name>
</gene>
<name>A0ABV8LPS3_9ACTN</name>
<dbReference type="RefSeq" id="WP_253753471.1">
    <property type="nucleotide sequence ID" value="NZ_JAMZDZ010000001.1"/>
</dbReference>
<keyword evidence="3" id="KW-1185">Reference proteome</keyword>
<comment type="caution">
    <text evidence="2">The sequence shown here is derived from an EMBL/GenBank/DDBJ whole genome shotgun (WGS) entry which is preliminary data.</text>
</comment>
<evidence type="ECO:0000313" key="2">
    <source>
        <dbReference type="EMBL" id="MFC4132312.1"/>
    </source>
</evidence>
<dbReference type="InterPro" id="IPR010982">
    <property type="entry name" value="Lambda_DNA-bd_dom_sf"/>
</dbReference>
<feature type="domain" description="HTH cro/C1-type" evidence="1">
    <location>
        <begin position="8"/>
        <end position="62"/>
    </location>
</feature>
<dbReference type="Proteomes" id="UP001595816">
    <property type="component" value="Unassembled WGS sequence"/>
</dbReference>
<dbReference type="InterPro" id="IPR041413">
    <property type="entry name" value="MLTR_LBD"/>
</dbReference>
<dbReference type="Gene3D" id="3.30.450.180">
    <property type="match status" value="1"/>
</dbReference>